<proteinExistence type="predicted"/>
<protein>
    <submittedName>
        <fullName evidence="3">Uncharacterized protein</fullName>
    </submittedName>
</protein>
<reference evidence="3 4" key="1">
    <citation type="journal article" date="2024" name="bioRxiv">
        <title>Comparative genomics of Cryptococcus and Kwoniella reveals pathogenesis evolution and contrasting karyotype dynamics via intercentromeric recombination or chromosome fusion.</title>
        <authorList>
            <person name="Coelho M.A."/>
            <person name="David-Palma M."/>
            <person name="Shea T."/>
            <person name="Bowers K."/>
            <person name="McGinley-Smith S."/>
            <person name="Mohammad A.W."/>
            <person name="Gnirke A."/>
            <person name="Yurkov A.M."/>
            <person name="Nowrousian M."/>
            <person name="Sun S."/>
            <person name="Cuomo C.A."/>
            <person name="Heitman J."/>
        </authorList>
    </citation>
    <scope>NUCLEOTIDE SEQUENCE [LARGE SCALE GENOMIC DNA]</scope>
    <source>
        <strain evidence="3 4">CBS 13917</strain>
    </source>
</reference>
<keyword evidence="2" id="KW-1133">Transmembrane helix</keyword>
<feature type="transmembrane region" description="Helical" evidence="2">
    <location>
        <begin position="154"/>
        <end position="178"/>
    </location>
</feature>
<evidence type="ECO:0000313" key="3">
    <source>
        <dbReference type="EMBL" id="KAK8844771.1"/>
    </source>
</evidence>
<sequence>MEPHNVNDQCHDLAARLISLDPVDFDSVINQFFETNVTSQSRILEVHGASRLKKLTSLEAALAFESHLIGRSHYNAREHVVTFAYQRTFYAPTIPRWVPFAGPVNDLLYKQHIRAVWDSELHLNAAQEDSGETKLYVTKVGPTKRRDTSFLENILPFFILRPIVSFIAILLADVFGFFNRHPLKSETPIAVFFAAIAELWGRLTGAPADPQNYPSSIKQAQDISEKLAGAVTGALGSAQQTAQDVSTRAQRIHPLEQGQNILKFGLGLVGASINTASNLTSQTFHTIGHIEQQGVQTAGNIASGAVNGAVNLATNIVNGVELRAKDMGIPVDQYEDMAIKNAKNVAEWFGVVKQQADDKVQEAKARAMEVKRAAKQTGQENIDRSDSTLINPLIPNNVASQPLIDNHNPLALGAPSYAEVAHE</sequence>
<keyword evidence="2" id="KW-0812">Transmembrane</keyword>
<evidence type="ECO:0000313" key="4">
    <source>
        <dbReference type="Proteomes" id="UP001388673"/>
    </source>
</evidence>
<dbReference type="GeneID" id="92183879"/>
<evidence type="ECO:0000256" key="2">
    <source>
        <dbReference type="SAM" id="Phobius"/>
    </source>
</evidence>
<dbReference type="AlphaFoldDB" id="A0AAW0YU91"/>
<keyword evidence="4" id="KW-1185">Reference proteome</keyword>
<dbReference type="Proteomes" id="UP001388673">
    <property type="component" value="Unassembled WGS sequence"/>
</dbReference>
<dbReference type="KEGG" id="kne:92183879"/>
<evidence type="ECO:0000256" key="1">
    <source>
        <dbReference type="SAM" id="Coils"/>
    </source>
</evidence>
<name>A0AAW0YU91_9TREE</name>
<organism evidence="3 4">
    <name type="scientific">Kwoniella newhampshirensis</name>
    <dbReference type="NCBI Taxonomy" id="1651941"/>
    <lineage>
        <taxon>Eukaryota</taxon>
        <taxon>Fungi</taxon>
        <taxon>Dikarya</taxon>
        <taxon>Basidiomycota</taxon>
        <taxon>Agaricomycotina</taxon>
        <taxon>Tremellomycetes</taxon>
        <taxon>Tremellales</taxon>
        <taxon>Cryptococcaceae</taxon>
        <taxon>Kwoniella</taxon>
    </lineage>
</organism>
<feature type="coiled-coil region" evidence="1">
    <location>
        <begin position="353"/>
        <end position="380"/>
    </location>
</feature>
<keyword evidence="2" id="KW-0472">Membrane</keyword>
<dbReference type="RefSeq" id="XP_066799995.1">
    <property type="nucleotide sequence ID" value="XM_066949701.1"/>
</dbReference>
<dbReference type="EMBL" id="JBCAWK010000013">
    <property type="protein sequence ID" value="KAK8844771.1"/>
    <property type="molecule type" value="Genomic_DNA"/>
</dbReference>
<comment type="caution">
    <text evidence="3">The sequence shown here is derived from an EMBL/GenBank/DDBJ whole genome shotgun (WGS) entry which is preliminary data.</text>
</comment>
<accession>A0AAW0YU91</accession>
<keyword evidence="1" id="KW-0175">Coiled coil</keyword>
<gene>
    <name evidence="3" type="ORF">IAR55_006621</name>
</gene>